<evidence type="ECO:0000313" key="3">
    <source>
        <dbReference type="Proteomes" id="UP000005206"/>
    </source>
</evidence>
<sequence>MTHQVVQGQPPRQPLSSSEFRNHRLAAWLHDKVSPWNSAQSSETYGALHALNFPSIAPPDSPLLLGTTSASSCISDCFTEHHVSVPPPLGLSDPAFTSLMGTGMWLANLPSRPKKNPEACHTDPSPDLRPGRRLDATFRERLLNDPDYSERPSHTTQDLSSEDYNILLNQSLDSIASLSGGDSTIRHHAGSRRASGGGTPTTRKPTPSRGASNKRKTPGGNRQRPGKAPDDSSGSGSGTGSGDGSAASHHQNKKPKTSDFLYLCPYRLVYHEMSPQHSFKSCQPPGYISDRSILKRHLRDVHVRTKKKPDLHPDYSMAEEFWDNKVVGIFEKACSKRSKTGSDMWQQKETAFYQEIWKIILPKQPIPKSPFHEVSVEEHSLVDEAVENEQVVSAPSEEEALDVTAIAIAELLRTRPELSQRFKDLLRSQEDSLHLPPLTEDTRSPTPAPSNCNHGPSISQHLPPQTTATPHLQAMTNQVPIVGTDTSQQDFGTFEEMMESIQPETPSIVFQEHPPNTGPATTSQQTRTASRPRVCVHFDIQPPASEITLRVRTVPGHIGPQNWEITVPEGLVIEEYKQRQIELPFNFEQQTMPGNLQHGVSGLDPRLQGSGDGGWSEVPNSSTTWFGGAQGTCSDNNYY</sequence>
<dbReference type="OrthoDB" id="5084525at2759"/>
<dbReference type="KEGG" id="nhe:NECHADRAFT_81156"/>
<name>C7ZHE6_FUSV7</name>
<feature type="compositionally biased region" description="Low complexity" evidence="1">
    <location>
        <begin position="200"/>
        <end position="210"/>
    </location>
</feature>
<dbReference type="GeneID" id="9669245"/>
<dbReference type="EMBL" id="GG698928">
    <property type="protein sequence ID" value="EEU36420.1"/>
    <property type="molecule type" value="Genomic_DNA"/>
</dbReference>
<dbReference type="HOGENOM" id="CLU_428322_0_0_1"/>
<dbReference type="Proteomes" id="UP000005206">
    <property type="component" value="Chromosome 6"/>
</dbReference>
<evidence type="ECO:0000313" key="2">
    <source>
        <dbReference type="EMBL" id="EEU36420.1"/>
    </source>
</evidence>
<dbReference type="RefSeq" id="XP_003042133.1">
    <property type="nucleotide sequence ID" value="XM_003042087.1"/>
</dbReference>
<reference evidence="2 3" key="1">
    <citation type="journal article" date="2009" name="PLoS Genet.">
        <title>The genome of Nectria haematococca: contribution of supernumerary chromosomes to gene expansion.</title>
        <authorList>
            <person name="Coleman J.J."/>
            <person name="Rounsley S.D."/>
            <person name="Rodriguez-Carres M."/>
            <person name="Kuo A."/>
            <person name="Wasmann C.C."/>
            <person name="Grimwood J."/>
            <person name="Schmutz J."/>
            <person name="Taga M."/>
            <person name="White G.J."/>
            <person name="Zhou S."/>
            <person name="Schwartz D.C."/>
            <person name="Freitag M."/>
            <person name="Ma L.J."/>
            <person name="Danchin E.G."/>
            <person name="Henrissat B."/>
            <person name="Coutinho P.M."/>
            <person name="Nelson D.R."/>
            <person name="Straney D."/>
            <person name="Napoli C.A."/>
            <person name="Barker B.M."/>
            <person name="Gribskov M."/>
            <person name="Rep M."/>
            <person name="Kroken S."/>
            <person name="Molnar I."/>
            <person name="Rensing C."/>
            <person name="Kennell J.C."/>
            <person name="Zamora J."/>
            <person name="Farman M.L."/>
            <person name="Selker E.U."/>
            <person name="Salamov A."/>
            <person name="Shapiro H."/>
            <person name="Pangilinan J."/>
            <person name="Lindquist E."/>
            <person name="Lamers C."/>
            <person name="Grigoriev I.V."/>
            <person name="Geiser D.M."/>
            <person name="Covert S.F."/>
            <person name="Temporini E."/>
            <person name="Vanetten H.D."/>
        </authorList>
    </citation>
    <scope>NUCLEOTIDE SEQUENCE [LARGE SCALE GENOMIC DNA]</scope>
    <source>
        <strain evidence="3">ATCC MYA-4622 / CBS 123669 / FGSC 9596 / NRRL 45880 / 77-13-4</strain>
    </source>
</reference>
<organism evidence="2 3">
    <name type="scientific">Fusarium vanettenii (strain ATCC MYA-4622 / CBS 123669 / FGSC 9596 / NRRL 45880 / 77-13-4)</name>
    <name type="common">Fusarium solani subsp. pisi</name>
    <dbReference type="NCBI Taxonomy" id="660122"/>
    <lineage>
        <taxon>Eukaryota</taxon>
        <taxon>Fungi</taxon>
        <taxon>Dikarya</taxon>
        <taxon>Ascomycota</taxon>
        <taxon>Pezizomycotina</taxon>
        <taxon>Sordariomycetes</taxon>
        <taxon>Hypocreomycetidae</taxon>
        <taxon>Hypocreales</taxon>
        <taxon>Nectriaceae</taxon>
        <taxon>Fusarium</taxon>
        <taxon>Fusarium solani species complex</taxon>
        <taxon>Fusarium vanettenii</taxon>
    </lineage>
</organism>
<feature type="region of interest" description="Disordered" evidence="1">
    <location>
        <begin position="179"/>
        <end position="254"/>
    </location>
</feature>
<gene>
    <name evidence="2" type="ORF">NECHADRAFT_81156</name>
</gene>
<protein>
    <submittedName>
        <fullName evidence="2">Uncharacterized protein</fullName>
    </submittedName>
</protein>
<accession>C7ZHE6</accession>
<dbReference type="AlphaFoldDB" id="C7ZHE6"/>
<keyword evidence="3" id="KW-1185">Reference proteome</keyword>
<evidence type="ECO:0000256" key="1">
    <source>
        <dbReference type="SAM" id="MobiDB-lite"/>
    </source>
</evidence>
<proteinExistence type="predicted"/>
<dbReference type="InParanoid" id="C7ZHE6"/>
<dbReference type="VEuPathDB" id="FungiDB:NECHADRAFT_81156"/>
<feature type="compositionally biased region" description="Polar residues" evidence="1">
    <location>
        <begin position="449"/>
        <end position="468"/>
    </location>
</feature>
<feature type="compositionally biased region" description="Basic and acidic residues" evidence="1">
    <location>
        <begin position="115"/>
        <end position="153"/>
    </location>
</feature>
<feature type="region of interest" description="Disordered" evidence="1">
    <location>
        <begin position="432"/>
        <end position="468"/>
    </location>
</feature>
<feature type="region of interest" description="Disordered" evidence="1">
    <location>
        <begin position="108"/>
        <end position="162"/>
    </location>
</feature>